<dbReference type="Gene3D" id="2.60.40.790">
    <property type="match status" value="1"/>
</dbReference>
<feature type="compositionally biased region" description="Polar residues" evidence="3">
    <location>
        <begin position="67"/>
        <end position="85"/>
    </location>
</feature>
<feature type="region of interest" description="Disordered" evidence="3">
    <location>
        <begin position="1"/>
        <end position="157"/>
    </location>
</feature>
<reference evidence="5" key="1">
    <citation type="submission" date="2022-08" db="EMBL/GenBank/DDBJ databases">
        <title>Draft genome sequencing of Roseisolibacter agri AW1220.</title>
        <authorList>
            <person name="Tobiishi Y."/>
            <person name="Tonouchi A."/>
        </authorList>
    </citation>
    <scope>NUCLEOTIDE SEQUENCE</scope>
    <source>
        <strain evidence="5">AW1220</strain>
    </source>
</reference>
<dbReference type="InterPro" id="IPR031107">
    <property type="entry name" value="Small_HSP"/>
</dbReference>
<feature type="compositionally biased region" description="Low complexity" evidence="3">
    <location>
        <begin position="86"/>
        <end position="122"/>
    </location>
</feature>
<organism evidence="5 6">
    <name type="scientific">Roseisolibacter agri</name>
    <dbReference type="NCBI Taxonomy" id="2014610"/>
    <lineage>
        <taxon>Bacteria</taxon>
        <taxon>Pseudomonadati</taxon>
        <taxon>Gemmatimonadota</taxon>
        <taxon>Gemmatimonadia</taxon>
        <taxon>Gemmatimonadales</taxon>
        <taxon>Gemmatimonadaceae</taxon>
        <taxon>Roseisolibacter</taxon>
    </lineage>
</organism>
<feature type="compositionally biased region" description="Low complexity" evidence="3">
    <location>
        <begin position="342"/>
        <end position="361"/>
    </location>
</feature>
<evidence type="ECO:0000313" key="5">
    <source>
        <dbReference type="EMBL" id="GLC26880.1"/>
    </source>
</evidence>
<evidence type="ECO:0000313" key="6">
    <source>
        <dbReference type="Proteomes" id="UP001161325"/>
    </source>
</evidence>
<proteinExistence type="inferred from homology"/>
<evidence type="ECO:0000259" key="4">
    <source>
        <dbReference type="PROSITE" id="PS01031"/>
    </source>
</evidence>
<protein>
    <recommendedName>
        <fullName evidence="4">SHSP domain-containing protein</fullName>
    </recommendedName>
</protein>
<dbReference type="InterPro" id="IPR002068">
    <property type="entry name" value="A-crystallin/Hsp20_dom"/>
</dbReference>
<dbReference type="PROSITE" id="PS01031">
    <property type="entry name" value="SHSP"/>
    <property type="match status" value="1"/>
</dbReference>
<comment type="similarity">
    <text evidence="1 2">Belongs to the small heat shock protein (HSP20) family.</text>
</comment>
<gene>
    <name evidence="5" type="ORF">rosag_33930</name>
</gene>
<dbReference type="PANTHER" id="PTHR11527">
    <property type="entry name" value="HEAT-SHOCK PROTEIN 20 FAMILY MEMBER"/>
    <property type="match status" value="1"/>
</dbReference>
<evidence type="ECO:0000256" key="2">
    <source>
        <dbReference type="RuleBase" id="RU003616"/>
    </source>
</evidence>
<dbReference type="Pfam" id="PF00011">
    <property type="entry name" value="HSP20"/>
    <property type="match status" value="1"/>
</dbReference>
<comment type="caution">
    <text evidence="5">The sequence shown here is derived from an EMBL/GenBank/DDBJ whole genome shotgun (WGS) entry which is preliminary data.</text>
</comment>
<dbReference type="AlphaFoldDB" id="A0AA37QI21"/>
<feature type="compositionally biased region" description="Basic and acidic residues" evidence="3">
    <location>
        <begin position="124"/>
        <end position="133"/>
    </location>
</feature>
<name>A0AA37QI21_9BACT</name>
<dbReference type="EMBL" id="BRXS01000005">
    <property type="protein sequence ID" value="GLC26880.1"/>
    <property type="molecule type" value="Genomic_DNA"/>
</dbReference>
<sequence>MTPPVDGMRATSARRTPERRRLGAAARGGIRIAAPGACVAARPTRRAAESAAPLGRLHHIRVEGTMARQQTGNPNPSATQPQQYHQDPSQTSQAAQQSPSQSQQSEQGQQAQQARGPIAGAPNADRERQRSVSREATPGTGMQRGERAGMTTGAGRGATSPSLLPAFMANPDLMASAFMSNPFAFAQAMSQEMDRLFGAPGGETFSPYDRTGGAPGRSLVGGRQQQGPQGLQRWAPPLEVFQRGDELVVRADLPGMRPDDVQIEVEDGVLTISGERREEHEDRERGFYRTERSYGAFSRSIALPEHVDEERVQARYEHGVLEVTVPVPQQQPRRGRRVEIQSGAGASGARGSSAEGGRPNA</sequence>
<dbReference type="RefSeq" id="WP_284351330.1">
    <property type="nucleotide sequence ID" value="NZ_BRXS01000005.1"/>
</dbReference>
<evidence type="ECO:0000256" key="3">
    <source>
        <dbReference type="SAM" id="MobiDB-lite"/>
    </source>
</evidence>
<dbReference type="Proteomes" id="UP001161325">
    <property type="component" value="Unassembled WGS sequence"/>
</dbReference>
<dbReference type="SUPFAM" id="SSF49764">
    <property type="entry name" value="HSP20-like chaperones"/>
    <property type="match status" value="1"/>
</dbReference>
<evidence type="ECO:0000256" key="1">
    <source>
        <dbReference type="PROSITE-ProRule" id="PRU00285"/>
    </source>
</evidence>
<feature type="region of interest" description="Disordered" evidence="3">
    <location>
        <begin position="327"/>
        <end position="361"/>
    </location>
</feature>
<keyword evidence="6" id="KW-1185">Reference proteome</keyword>
<dbReference type="CDD" id="cd06464">
    <property type="entry name" value="ACD_sHsps-like"/>
    <property type="match status" value="1"/>
</dbReference>
<dbReference type="InterPro" id="IPR008978">
    <property type="entry name" value="HSP20-like_chaperone"/>
</dbReference>
<feature type="compositionally biased region" description="Low complexity" evidence="3">
    <location>
        <begin position="23"/>
        <end position="37"/>
    </location>
</feature>
<accession>A0AA37QI21</accession>
<feature type="domain" description="SHSP" evidence="4">
    <location>
        <begin position="229"/>
        <end position="343"/>
    </location>
</feature>
<feature type="compositionally biased region" description="Low complexity" evidence="3">
    <location>
        <begin position="148"/>
        <end position="157"/>
    </location>
</feature>